<evidence type="ECO:0000313" key="3">
    <source>
        <dbReference type="EMBL" id="KAL2095815.1"/>
    </source>
</evidence>
<dbReference type="SMART" id="SM00355">
    <property type="entry name" value="ZnF_C2H2"/>
    <property type="match status" value="2"/>
</dbReference>
<protein>
    <recommendedName>
        <fullName evidence="2">C2H2-type domain-containing protein</fullName>
    </recommendedName>
</protein>
<dbReference type="Proteomes" id="UP001591681">
    <property type="component" value="Unassembled WGS sequence"/>
</dbReference>
<gene>
    <name evidence="3" type="ORF">ACEWY4_007963</name>
</gene>
<dbReference type="EMBL" id="JBHFQA010000007">
    <property type="protein sequence ID" value="KAL2095815.1"/>
    <property type="molecule type" value="Genomic_DNA"/>
</dbReference>
<evidence type="ECO:0000259" key="2">
    <source>
        <dbReference type="PROSITE" id="PS00028"/>
    </source>
</evidence>
<feature type="signal peptide" evidence="1">
    <location>
        <begin position="1"/>
        <end position="29"/>
    </location>
</feature>
<dbReference type="AlphaFoldDB" id="A0ABD1K9I9"/>
<evidence type="ECO:0000313" key="4">
    <source>
        <dbReference type="Proteomes" id="UP001591681"/>
    </source>
</evidence>
<dbReference type="PANTHER" id="PTHR31912">
    <property type="entry name" value="IP13529P"/>
    <property type="match status" value="1"/>
</dbReference>
<accession>A0ABD1K9I9</accession>
<proteinExistence type="predicted"/>
<dbReference type="PROSITE" id="PS00028">
    <property type="entry name" value="ZINC_FINGER_C2H2_1"/>
    <property type="match status" value="1"/>
</dbReference>
<dbReference type="PANTHER" id="PTHR31912:SF34">
    <property type="entry name" value="NOTOCHORD-RELATED PROTEIN"/>
    <property type="match status" value="1"/>
</dbReference>
<name>A0ABD1K9I9_9TELE</name>
<feature type="chain" id="PRO_5044835004" description="C2H2-type domain-containing protein" evidence="1">
    <location>
        <begin position="30"/>
        <end position="879"/>
    </location>
</feature>
<dbReference type="InterPro" id="IPR013087">
    <property type="entry name" value="Znf_C2H2_type"/>
</dbReference>
<comment type="caution">
    <text evidence="3">The sequence shown here is derived from an EMBL/GenBank/DDBJ whole genome shotgun (WGS) entry which is preliminary data.</text>
</comment>
<keyword evidence="4" id="KW-1185">Reference proteome</keyword>
<reference evidence="3 4" key="1">
    <citation type="submission" date="2024-09" db="EMBL/GenBank/DDBJ databases">
        <title>A chromosome-level genome assembly of Gray's grenadier anchovy, Coilia grayii.</title>
        <authorList>
            <person name="Fu Z."/>
        </authorList>
    </citation>
    <scope>NUCLEOTIDE SEQUENCE [LARGE SCALE GENOMIC DNA]</scope>
    <source>
        <strain evidence="3">G4</strain>
        <tissue evidence="3">Muscle</tissue>
    </source>
</reference>
<sequence length="879" mass="99712">MSVWRCMICVFFVAFSLKILLSHINVTHGRNADFWVFCGIDGCKQEFRVFNSFYRHLKRTHPLYVTSGCPPMGWRTTPSAPPLLENFGVSIFGDSETPSMDGSVELSPDERIFNTGPDPPIELGTQEPREMPEAQSRNAVIPTSVTRPDIARSAAAFAISVREQCHLSQRTVNNIITRVQQYQATLLETLRNEMREVFEEHGGTSTQLRDAALATFDHFIDPFSTTAYGQDRAISELLSPVSAEEVAVSQTICRVKQGSSKVMAIRKRSFYYVPLIESLKQLLSDSRIFTMLNAAPPRSRAGFLYDFVDGDIFINHPLYSMKPNALQIILYTDEIEICNPLGSYASQNKLLMVYYSLGNIDPKFRSKLAAIRLLAIAKAEYVSKWGIDVVLQRIQKDVELLYNGVKIETSNGDMDLYGAVIAVCGDTLAQHELAGFKEGVGFAYSKCRHCECTFEDMQTSFDENEFVRRTQAKHIRQCLEIDKATTDNLKAHLKTTYGINRRSRLVDFPAFDLINQTPQDIMHIIFEGVAPMEIKLVLKKLILSGDLELDAFNSAIQNFPYSSVDVRDKPCPISVTTLTANDNKLKQSCGQMLIFLKILPFLLRDVDNEYVKFINKLIEIVQIVLAPVISLQTISRLKIIIEEHLNQFKHLFPESNVIPKQHYMLHLPSQIKSLGPLIRCMCMRFEAKHSYFKQWASKLNFKNVCKSLARHNQFLECCQNEIGCEHPIFANERELGPMSEVRNIQYIQAKFRDFLGMDSVENVVSVKWLILNGNKYISGKSLIITHVEDNLPVFGLVKGIFIVNSSFVAFETMPYETLAFDNDLRAYKVIIPALAQATDLVHELIDHTSYYSVTFKENVFVPIKYNLSDIIAHGNGYSI</sequence>
<feature type="domain" description="C2H2-type" evidence="2">
    <location>
        <begin position="38"/>
        <end position="61"/>
    </location>
</feature>
<keyword evidence="1" id="KW-0732">Signal</keyword>
<organism evidence="3 4">
    <name type="scientific">Coilia grayii</name>
    <name type="common">Gray's grenadier anchovy</name>
    <dbReference type="NCBI Taxonomy" id="363190"/>
    <lineage>
        <taxon>Eukaryota</taxon>
        <taxon>Metazoa</taxon>
        <taxon>Chordata</taxon>
        <taxon>Craniata</taxon>
        <taxon>Vertebrata</taxon>
        <taxon>Euteleostomi</taxon>
        <taxon>Actinopterygii</taxon>
        <taxon>Neopterygii</taxon>
        <taxon>Teleostei</taxon>
        <taxon>Clupei</taxon>
        <taxon>Clupeiformes</taxon>
        <taxon>Clupeoidei</taxon>
        <taxon>Engraulidae</taxon>
        <taxon>Coilinae</taxon>
        <taxon>Coilia</taxon>
    </lineage>
</organism>
<evidence type="ECO:0000256" key="1">
    <source>
        <dbReference type="SAM" id="SignalP"/>
    </source>
</evidence>